<dbReference type="PANTHER" id="PTHR23284:SF0">
    <property type="entry name" value="PROLACTIN REGULATORY ELEMENT-BINDING PROTEIN"/>
    <property type="match status" value="1"/>
</dbReference>
<dbReference type="GO" id="GO:0005789">
    <property type="term" value="C:endoplasmic reticulum membrane"/>
    <property type="evidence" value="ECO:0007669"/>
    <property type="project" value="UniProtKB-SubCell"/>
</dbReference>
<keyword evidence="2" id="KW-0813">Transport</keyword>
<keyword evidence="5" id="KW-0677">Repeat</keyword>
<evidence type="ECO:0000256" key="10">
    <source>
        <dbReference type="ARBA" id="ARBA00023136"/>
    </source>
</evidence>
<evidence type="ECO:0000256" key="7">
    <source>
        <dbReference type="ARBA" id="ARBA00022892"/>
    </source>
</evidence>
<feature type="region of interest" description="Disordered" evidence="11">
    <location>
        <begin position="530"/>
        <end position="558"/>
    </location>
</feature>
<keyword evidence="6" id="KW-0256">Endoplasmic reticulum</keyword>
<keyword evidence="3" id="KW-0853">WD repeat</keyword>
<dbReference type="AlphaFoldDB" id="A0A158QTY1"/>
<keyword evidence="7" id="KW-0931">ER-Golgi transport</keyword>
<name>A0A158QTY1_MESCO</name>
<dbReference type="Proteomes" id="UP000267029">
    <property type="component" value="Unassembled WGS sequence"/>
</dbReference>
<keyword evidence="10" id="KW-0472">Membrane</keyword>
<dbReference type="OrthoDB" id="2013972at2759"/>
<proteinExistence type="predicted"/>
<evidence type="ECO:0000256" key="1">
    <source>
        <dbReference type="ARBA" id="ARBA00004389"/>
    </source>
</evidence>
<dbReference type="GO" id="GO:0003400">
    <property type="term" value="P:regulation of COPII vesicle coating"/>
    <property type="evidence" value="ECO:0007669"/>
    <property type="project" value="TreeGrafter"/>
</dbReference>
<dbReference type="PANTHER" id="PTHR23284">
    <property type="entry name" value="PROLACTIN REGULATORY ELEMENT BINDING PROTEIN"/>
    <property type="match status" value="1"/>
</dbReference>
<keyword evidence="13" id="KW-1185">Reference proteome</keyword>
<accession>A0A158QTY1</accession>
<comment type="subcellular location">
    <subcellularLocation>
        <location evidence="1">Endoplasmic reticulum membrane</location>
        <topology evidence="1">Single-pass membrane protein</topology>
    </subcellularLocation>
</comment>
<organism evidence="12 13">
    <name type="scientific">Mesocestoides corti</name>
    <name type="common">Flatworm</name>
    <dbReference type="NCBI Taxonomy" id="53468"/>
    <lineage>
        <taxon>Eukaryota</taxon>
        <taxon>Metazoa</taxon>
        <taxon>Spiralia</taxon>
        <taxon>Lophotrochozoa</taxon>
        <taxon>Platyhelminthes</taxon>
        <taxon>Cestoda</taxon>
        <taxon>Eucestoda</taxon>
        <taxon>Cyclophyllidea</taxon>
        <taxon>Mesocestoididae</taxon>
        <taxon>Mesocestoides</taxon>
    </lineage>
</organism>
<dbReference type="STRING" id="53468.A0A158QTY1"/>
<keyword evidence="9" id="KW-1133">Transmembrane helix</keyword>
<keyword evidence="8" id="KW-0653">Protein transport</keyword>
<evidence type="ECO:0000313" key="12">
    <source>
        <dbReference type="EMBL" id="VDD79446.1"/>
    </source>
</evidence>
<evidence type="ECO:0000313" key="13">
    <source>
        <dbReference type="Proteomes" id="UP000267029"/>
    </source>
</evidence>
<evidence type="ECO:0000256" key="11">
    <source>
        <dbReference type="SAM" id="MobiDB-lite"/>
    </source>
</evidence>
<dbReference type="InterPro" id="IPR045260">
    <property type="entry name" value="Sec12-like"/>
</dbReference>
<protein>
    <submittedName>
        <fullName evidence="12">Uncharacterized protein</fullName>
    </submittedName>
</protein>
<evidence type="ECO:0000256" key="6">
    <source>
        <dbReference type="ARBA" id="ARBA00022824"/>
    </source>
</evidence>
<keyword evidence="4" id="KW-0812">Transmembrane</keyword>
<evidence type="ECO:0000256" key="4">
    <source>
        <dbReference type="ARBA" id="ARBA00022692"/>
    </source>
</evidence>
<dbReference type="Gene3D" id="2.130.10.10">
    <property type="entry name" value="YVTN repeat-like/Quinoprotein amine dehydrogenase"/>
    <property type="match status" value="2"/>
</dbReference>
<evidence type="ECO:0000256" key="8">
    <source>
        <dbReference type="ARBA" id="ARBA00022927"/>
    </source>
</evidence>
<evidence type="ECO:0000256" key="3">
    <source>
        <dbReference type="ARBA" id="ARBA00022574"/>
    </source>
</evidence>
<dbReference type="GO" id="GO:0006888">
    <property type="term" value="P:endoplasmic reticulum to Golgi vesicle-mediated transport"/>
    <property type="evidence" value="ECO:0007669"/>
    <property type="project" value="TreeGrafter"/>
</dbReference>
<evidence type="ECO:0000256" key="5">
    <source>
        <dbReference type="ARBA" id="ARBA00022737"/>
    </source>
</evidence>
<dbReference type="EMBL" id="UXSR01005195">
    <property type="protein sequence ID" value="VDD79446.1"/>
    <property type="molecule type" value="Genomic_DNA"/>
</dbReference>
<feature type="region of interest" description="Disordered" evidence="11">
    <location>
        <begin position="287"/>
        <end position="311"/>
    </location>
</feature>
<gene>
    <name evidence="12" type="ORF">MCOS_LOCUS5449</name>
</gene>
<evidence type="ECO:0000256" key="9">
    <source>
        <dbReference type="ARBA" id="ARBA00022989"/>
    </source>
</evidence>
<dbReference type="GO" id="GO:0015031">
    <property type="term" value="P:protein transport"/>
    <property type="evidence" value="ECO:0007669"/>
    <property type="project" value="UniProtKB-KW"/>
</dbReference>
<evidence type="ECO:0000256" key="2">
    <source>
        <dbReference type="ARBA" id="ARBA00022448"/>
    </source>
</evidence>
<dbReference type="GO" id="GO:0005085">
    <property type="term" value="F:guanyl-nucleotide exchange factor activity"/>
    <property type="evidence" value="ECO:0007669"/>
    <property type="project" value="InterPro"/>
</dbReference>
<dbReference type="InterPro" id="IPR015943">
    <property type="entry name" value="WD40/YVTN_repeat-like_dom_sf"/>
</dbReference>
<reference evidence="12 13" key="1">
    <citation type="submission" date="2018-10" db="EMBL/GenBank/DDBJ databases">
        <authorList>
            <consortium name="Pathogen Informatics"/>
        </authorList>
    </citation>
    <scope>NUCLEOTIDE SEQUENCE [LARGE SCALE GENOMIC DNA]</scope>
</reference>
<sequence>MNAISEFESKIASQRFGSFKELQDNLSLFSNTFGYRFVNAKFSYYDEGTKNRDRFVYKYLDLKCAYAKKRDCTACCNVRCRRNFMYIRHWSMEHNHPPDPPDTSTLVDCTESFKRTFVSMLFDSFTEFEAKIRELERVTGTKFTKYSSRMLPDSSEHRERLVYERVNYGCIHSGKTKHTNSVHVGVRSQKIGCQARIRACIAKDKLKVMLYSMKHNHIVSNGYRPSGPSRLSIHLSDGPSVPTDDYETADDDAEVDFELDLPNLAATAANGFRDVDLPAMPIVLKKTKSSDLQPSSKEARRARRQIRSESVKYTRGQFSEADSFSLHEPPINYQRSCDKGRSMTSFYGGEIDLQDGSNNFYSYDRSVQGTEELNETIDEMLIQMGKNNGLDRTILHKFSYPVYQLKAVGPNTLLAAGGGGNSKTGVPNRIDVIQITRSAYARTDQDINDALVPLCASVVGGSSTKQEAIMHMTLGSQSPGAVSVVALEGSTCQEYFLHANELEPSVIADKISNEQESAISSTGIAHNYKHQHTPSFSSTSSSEEGRTTGVSTTVKMRSAKGGDDKLVKKTVADSSGADQLPWTCKALRSVSVTPTAALMNRRRMDSCSSVGSVSSVGALIDDELTCITSGGPGGAWCAVGTVHGGVALIDRYSLVDAKSDTDNRTPTLSSVSPISASYTFTFDDGEEAVFPLQPFCTLTDASGGRCAPVCDVAISATAYTSKMGDDVVPVTPLLATISGRPVGSLLCIWRLPIDTFPGGITASKRVKFADGESTQQPEFFAPILYAEVKMENAPIPADQKAAHTRSKKPENGTRFRHCEFLRWIHQAHPPTHSLVDSGLFTFLVTTEQPVSPTTRSTCHLSVWLVPVQTAQAVRQQKQQQPVLGLERFASVPLPPGEIPACIAVHPSSERGVIALGTMEGSVDVFVISLRKRSLERAYSMQKAHPIFVTSLCFLPPRNRHPAPTDTASHQPLPPHYELVSSSADRVIRWHRGPSMERVASISTGLESDKSLVSARTVVLLFFVLLLPLILAPLNALLSR</sequence>
<feature type="compositionally biased region" description="Low complexity" evidence="11">
    <location>
        <begin position="533"/>
        <end position="554"/>
    </location>
</feature>